<dbReference type="AlphaFoldDB" id="A0A4Q4KJG0"/>
<dbReference type="EMBL" id="SETE01000004">
    <property type="protein sequence ID" value="RYM33411.1"/>
    <property type="molecule type" value="Genomic_DNA"/>
</dbReference>
<dbReference type="Proteomes" id="UP000293952">
    <property type="component" value="Unassembled WGS sequence"/>
</dbReference>
<dbReference type="RefSeq" id="WP_130093871.1">
    <property type="nucleotide sequence ID" value="NZ_SETE01000004.1"/>
</dbReference>
<gene>
    <name evidence="1" type="ORF">ERX46_10750</name>
</gene>
<name>A0A4Q4KJG0_9FLAO</name>
<evidence type="ECO:0000313" key="2">
    <source>
        <dbReference type="Proteomes" id="UP000293952"/>
    </source>
</evidence>
<proteinExistence type="predicted"/>
<reference evidence="1 2" key="1">
    <citation type="submission" date="2019-02" db="EMBL/GenBank/DDBJ databases">
        <title>Genome sequence of the sea-ice species Brumimicrobium glaciale.</title>
        <authorList>
            <person name="Bowman J.P."/>
        </authorList>
    </citation>
    <scope>NUCLEOTIDE SEQUENCE [LARGE SCALE GENOMIC DNA]</scope>
    <source>
        <strain evidence="1 2">IC156</strain>
    </source>
</reference>
<comment type="caution">
    <text evidence="1">The sequence shown here is derived from an EMBL/GenBank/DDBJ whole genome shotgun (WGS) entry which is preliminary data.</text>
</comment>
<organism evidence="1 2">
    <name type="scientific">Brumimicrobium glaciale</name>
    <dbReference type="NCBI Taxonomy" id="200475"/>
    <lineage>
        <taxon>Bacteria</taxon>
        <taxon>Pseudomonadati</taxon>
        <taxon>Bacteroidota</taxon>
        <taxon>Flavobacteriia</taxon>
        <taxon>Flavobacteriales</taxon>
        <taxon>Crocinitomicaceae</taxon>
        <taxon>Brumimicrobium</taxon>
    </lineage>
</organism>
<accession>A0A4Q4KJG0</accession>
<protein>
    <submittedName>
        <fullName evidence="1">Uncharacterized protein</fullName>
    </submittedName>
</protein>
<evidence type="ECO:0000313" key="1">
    <source>
        <dbReference type="EMBL" id="RYM33411.1"/>
    </source>
</evidence>
<sequence length="240" mass="28592">MKHVLLTLLLITSLFSYGQFQFVFPDNIEFEPNNSNLNILGVKKVEQYSISKSSSDSIFGDKTLDYIFEYDSLSRLKSWKYDFKNESFEVHKQEGFSEAKVYHYTHGNANIIKFFNGSTKVNYNYSECKFTWENHRLKTVFYEHAKYDQRNQGFNHGAFTFIDLSRFHPTIEKVYEEERIIEKTTFYEKRLKTFSKYKYKAFTVPKSGEILLLLDAIVVKHFDEKGLEEYEVIKQINYTF</sequence>
<keyword evidence="2" id="KW-1185">Reference proteome</keyword>